<dbReference type="AlphaFoldDB" id="A0A0B7AJA6"/>
<accession>A0A0B7AJA6</accession>
<protein>
    <submittedName>
        <fullName evidence="3">Uncharacterized protein</fullName>
    </submittedName>
</protein>
<evidence type="ECO:0000313" key="2">
    <source>
        <dbReference type="EMBL" id="CEK79979.1"/>
    </source>
</evidence>
<sequence>MKLGQQSFCVYIRKSDVSARKSKQQKNRQHQINVQQHCYPNIINTIDPTIIN</sequence>
<dbReference type="EMBL" id="HACG01033115">
    <property type="protein sequence ID" value="CEK79980.1"/>
    <property type="molecule type" value="Transcribed_RNA"/>
</dbReference>
<proteinExistence type="predicted"/>
<dbReference type="EMBL" id="HACG01033114">
    <property type="protein sequence ID" value="CEK79979.1"/>
    <property type="molecule type" value="Transcribed_RNA"/>
</dbReference>
<evidence type="ECO:0000313" key="3">
    <source>
        <dbReference type="EMBL" id="CEK79980.1"/>
    </source>
</evidence>
<evidence type="ECO:0000313" key="1">
    <source>
        <dbReference type="EMBL" id="CEK79978.1"/>
    </source>
</evidence>
<reference evidence="3" key="1">
    <citation type="submission" date="2014-12" db="EMBL/GenBank/DDBJ databases">
        <title>Insight into the proteome of Arion vulgaris.</title>
        <authorList>
            <person name="Aradska J."/>
            <person name="Bulat T."/>
            <person name="Smidak R."/>
            <person name="Sarate P."/>
            <person name="Gangsoo J."/>
            <person name="Sialana F."/>
            <person name="Bilban M."/>
            <person name="Lubec G."/>
        </authorList>
    </citation>
    <scope>NUCLEOTIDE SEQUENCE</scope>
    <source>
        <tissue evidence="3">Skin</tissue>
    </source>
</reference>
<gene>
    <name evidence="3" type="primary">ORF118471</name>
    <name evidence="1" type="synonym">ORF118459</name>
    <name evidence="2" type="synonym">ORF118465</name>
</gene>
<organism evidence="3">
    <name type="scientific">Arion vulgaris</name>
    <dbReference type="NCBI Taxonomy" id="1028688"/>
    <lineage>
        <taxon>Eukaryota</taxon>
        <taxon>Metazoa</taxon>
        <taxon>Spiralia</taxon>
        <taxon>Lophotrochozoa</taxon>
        <taxon>Mollusca</taxon>
        <taxon>Gastropoda</taxon>
        <taxon>Heterobranchia</taxon>
        <taxon>Euthyneura</taxon>
        <taxon>Panpulmonata</taxon>
        <taxon>Eupulmonata</taxon>
        <taxon>Stylommatophora</taxon>
        <taxon>Helicina</taxon>
        <taxon>Arionoidea</taxon>
        <taxon>Arionidae</taxon>
        <taxon>Arion</taxon>
    </lineage>
</organism>
<name>A0A0B7AJA6_9EUPU</name>
<dbReference type="EMBL" id="HACG01033113">
    <property type="protein sequence ID" value="CEK79978.1"/>
    <property type="molecule type" value="Transcribed_RNA"/>
</dbReference>